<proteinExistence type="predicted"/>
<dbReference type="STRING" id="5627.A0A1C7MIY3"/>
<feature type="region of interest" description="Disordered" evidence="1">
    <location>
        <begin position="1"/>
        <end position="32"/>
    </location>
</feature>
<evidence type="ECO:0000313" key="2">
    <source>
        <dbReference type="EMBL" id="OBZ76780.1"/>
    </source>
</evidence>
<organism evidence="2 3">
    <name type="scientific">Grifola frondosa</name>
    <name type="common">Maitake</name>
    <name type="synonym">Polyporus frondosus</name>
    <dbReference type="NCBI Taxonomy" id="5627"/>
    <lineage>
        <taxon>Eukaryota</taxon>
        <taxon>Fungi</taxon>
        <taxon>Dikarya</taxon>
        <taxon>Basidiomycota</taxon>
        <taxon>Agaricomycotina</taxon>
        <taxon>Agaricomycetes</taxon>
        <taxon>Polyporales</taxon>
        <taxon>Grifolaceae</taxon>
        <taxon>Grifola</taxon>
    </lineage>
</organism>
<feature type="compositionally biased region" description="Acidic residues" evidence="1">
    <location>
        <begin position="202"/>
        <end position="217"/>
    </location>
</feature>
<dbReference type="AlphaFoldDB" id="A0A1C7MIY3"/>
<sequence>MSYRTPTRPRQPAPPPGFRIPPKPSPAAAPSVRSINQMSVQELQERHSTNARILAQSTPTTSAFVQRLTDEQAAIQARLVELIGMEVIRNQLEQTTIKNEDVTMNIDPSPPPAPVPEPRPIAAKQRILAKFMSKTPKGEGSGFTFEEAVRIEQEAHALDAKRKAEIIEKRRRRGLPIKGEVLTREQQEARIWAFMNYKPTDSDLEDDDEEDSEDEDPSTWFVDDQDDGRKGQNLVEPDYEEYYSSVIRIDESRIPFSIPRDE</sequence>
<dbReference type="OrthoDB" id="68090at2759"/>
<comment type="caution">
    <text evidence="2">The sequence shown here is derived from an EMBL/GenBank/DDBJ whole genome shotgun (WGS) entry which is preliminary data.</text>
</comment>
<evidence type="ECO:0000256" key="1">
    <source>
        <dbReference type="SAM" id="MobiDB-lite"/>
    </source>
</evidence>
<evidence type="ECO:0000313" key="3">
    <source>
        <dbReference type="Proteomes" id="UP000092993"/>
    </source>
</evidence>
<protein>
    <submittedName>
        <fullName evidence="2">Uncharacterized protein</fullName>
    </submittedName>
</protein>
<gene>
    <name evidence="2" type="ORF">A0H81_03979</name>
</gene>
<keyword evidence="3" id="KW-1185">Reference proteome</keyword>
<dbReference type="EMBL" id="LUGG01000003">
    <property type="protein sequence ID" value="OBZ76780.1"/>
    <property type="molecule type" value="Genomic_DNA"/>
</dbReference>
<feature type="region of interest" description="Disordered" evidence="1">
    <location>
        <begin position="197"/>
        <end position="236"/>
    </location>
</feature>
<accession>A0A1C7MIY3</accession>
<dbReference type="OMA" id="HKPTESD"/>
<reference evidence="2 3" key="1">
    <citation type="submission" date="2016-03" db="EMBL/GenBank/DDBJ databases">
        <title>Whole genome sequencing of Grifola frondosa 9006-11.</title>
        <authorList>
            <person name="Min B."/>
            <person name="Park H."/>
            <person name="Kim J.-G."/>
            <person name="Cho H."/>
            <person name="Oh Y.-L."/>
            <person name="Kong W.-S."/>
            <person name="Choi I.-G."/>
        </authorList>
    </citation>
    <scope>NUCLEOTIDE SEQUENCE [LARGE SCALE GENOMIC DNA]</scope>
    <source>
        <strain evidence="2 3">9006-11</strain>
    </source>
</reference>
<feature type="compositionally biased region" description="Pro residues" evidence="1">
    <location>
        <begin position="9"/>
        <end position="27"/>
    </location>
</feature>
<name>A0A1C7MIY3_GRIFR</name>
<dbReference type="Proteomes" id="UP000092993">
    <property type="component" value="Unassembled WGS sequence"/>
</dbReference>